<evidence type="ECO:0000256" key="1">
    <source>
        <dbReference type="SAM" id="MobiDB-lite"/>
    </source>
</evidence>
<feature type="region of interest" description="Disordered" evidence="1">
    <location>
        <begin position="147"/>
        <end position="191"/>
    </location>
</feature>
<dbReference type="Proteomes" id="UP000019118">
    <property type="component" value="Unassembled WGS sequence"/>
</dbReference>
<keyword evidence="4" id="KW-1185">Reference proteome</keyword>
<accession>A0AAR5PEG8</accession>
<dbReference type="InterPro" id="IPR000477">
    <property type="entry name" value="RT_dom"/>
</dbReference>
<protein>
    <recommendedName>
        <fullName evidence="2">Reverse transcriptase domain-containing protein</fullName>
    </recommendedName>
</protein>
<dbReference type="PROSITE" id="PS50878">
    <property type="entry name" value="RT_POL"/>
    <property type="match status" value="1"/>
</dbReference>
<evidence type="ECO:0000313" key="4">
    <source>
        <dbReference type="Proteomes" id="UP000019118"/>
    </source>
</evidence>
<dbReference type="SUPFAM" id="SSF56672">
    <property type="entry name" value="DNA/RNA polymerases"/>
    <property type="match status" value="1"/>
</dbReference>
<evidence type="ECO:0000313" key="3">
    <source>
        <dbReference type="EnsemblMetazoa" id="XP_019759445.1"/>
    </source>
</evidence>
<evidence type="ECO:0000259" key="2">
    <source>
        <dbReference type="PROSITE" id="PS50878"/>
    </source>
</evidence>
<reference evidence="3" key="2">
    <citation type="submission" date="2024-08" db="UniProtKB">
        <authorList>
            <consortium name="EnsemblMetazoa"/>
        </authorList>
    </citation>
    <scope>IDENTIFICATION</scope>
</reference>
<dbReference type="CDD" id="cd01650">
    <property type="entry name" value="RT_nLTR_like"/>
    <property type="match status" value="1"/>
</dbReference>
<reference evidence="4" key="1">
    <citation type="journal article" date="2013" name="Genome Biol.">
        <title>Draft genome of the mountain pine beetle, Dendroctonus ponderosae Hopkins, a major forest pest.</title>
        <authorList>
            <person name="Keeling C.I."/>
            <person name="Yuen M.M."/>
            <person name="Liao N.Y."/>
            <person name="Docking T.R."/>
            <person name="Chan S.K."/>
            <person name="Taylor G.A."/>
            <person name="Palmquist D.L."/>
            <person name="Jackman S.D."/>
            <person name="Nguyen A."/>
            <person name="Li M."/>
            <person name="Henderson H."/>
            <person name="Janes J.K."/>
            <person name="Zhao Y."/>
            <person name="Pandoh P."/>
            <person name="Moore R."/>
            <person name="Sperling F.A."/>
            <person name="Huber D.P."/>
            <person name="Birol I."/>
            <person name="Jones S.J."/>
            <person name="Bohlmann J."/>
        </authorList>
    </citation>
    <scope>NUCLEOTIDE SEQUENCE</scope>
</reference>
<organism evidence="3 4">
    <name type="scientific">Dendroctonus ponderosae</name>
    <name type="common">Mountain pine beetle</name>
    <dbReference type="NCBI Taxonomy" id="77166"/>
    <lineage>
        <taxon>Eukaryota</taxon>
        <taxon>Metazoa</taxon>
        <taxon>Ecdysozoa</taxon>
        <taxon>Arthropoda</taxon>
        <taxon>Hexapoda</taxon>
        <taxon>Insecta</taxon>
        <taxon>Pterygota</taxon>
        <taxon>Neoptera</taxon>
        <taxon>Endopterygota</taxon>
        <taxon>Coleoptera</taxon>
        <taxon>Polyphaga</taxon>
        <taxon>Cucujiformia</taxon>
        <taxon>Curculionidae</taxon>
        <taxon>Scolytinae</taxon>
        <taxon>Dendroctonus</taxon>
    </lineage>
</organism>
<feature type="domain" description="Reverse transcriptase" evidence="2">
    <location>
        <begin position="474"/>
        <end position="744"/>
    </location>
</feature>
<feature type="compositionally biased region" description="Basic and acidic residues" evidence="1">
    <location>
        <begin position="147"/>
        <end position="166"/>
    </location>
</feature>
<dbReference type="PANTHER" id="PTHR35450:SF2">
    <property type="entry name" value="REVERSE TRANSCRIPTASE DOMAIN-CONTAINING PROTEIN"/>
    <property type="match status" value="1"/>
</dbReference>
<proteinExistence type="predicted"/>
<dbReference type="PANTHER" id="PTHR35450">
    <property type="entry name" value="REVERSE TRANSCRIPTASE DOMAIN-CONTAINING PROTEIN"/>
    <property type="match status" value="1"/>
</dbReference>
<dbReference type="GO" id="GO:0071897">
    <property type="term" value="P:DNA biosynthetic process"/>
    <property type="evidence" value="ECO:0007669"/>
    <property type="project" value="UniProtKB-ARBA"/>
</dbReference>
<name>A0AAR5PEG8_DENPD</name>
<dbReference type="AlphaFoldDB" id="A0AAR5PEG8"/>
<dbReference type="InterPro" id="IPR043502">
    <property type="entry name" value="DNA/RNA_pol_sf"/>
</dbReference>
<dbReference type="Pfam" id="PF00078">
    <property type="entry name" value="RVT_1"/>
    <property type="match status" value="1"/>
</dbReference>
<sequence>MATWKQDEIHTLREFIQGRTVIGKRDLEEAHELLPGRSVAAIKKKCVELKNHPETNRRPGSSKWEPSELNHLIRAYKSRTETLATARIRAICDDFPGRSQKAIAAKLRETCPDVYYMRDAGPQEQPEDVAEENASREPITLLDREDRAHSDHQNAAESGHSVDHAEPGSNGYEGDVQPPMPRTPQYVKQEPLYSKTKASFVKLLGRVGDRKPKIKKFLIRPQNGETVRLVDAILEEKILEIRTETAKTELEKRKLIKTAIYVATRVLRDALVKNKPVRQAHKRTEDQMSKLRSRIASAKEIRGLHGQALPKQLFKQARIIRRLKMPIKDYIGSMEEKLAILTKKLDRQKTRDAASALRRRFYERPNMDVLRERSGFGRDMRPEDAEAFYRGLYRQSKSDDRTPVFTEWLGKMRKFTQQQNLQHQTSSEHIRRKCVEALARAAPWKAPGEDGIPYYSYKILPAANRYLIDSTEKILTGSQKLTEKDVRARLVLIHKNGDQLNPENYRPISILNTDYKTVTAVITATLTESLPDWAVPPEQFAQPNIWATTHGLLEDKSITTLARKRNTTNYSAWYDFRKAFDSVHHSALKRLIDALPLHRNIRAATKLAIKLWSLRIQTGNKRTAPIPVRRGVLQGDSMSPLLFTLMTAALISHVNCSPKIVKQSRGKHRILAYMDDIKCHAPTKSSLKTITIELIKAAGEIGLELNMAKCGHYTRTTGAGDGDGDLEPFLPRVRQGYKYLGLVQLEKDTEDNYSRIEEQMSERLGLVLGSQLASAQKVALMNSSVIPAVTYVTANVFSDEKRSTTLKRCRQLDKTIRKMLVEHKLKGKSSSNAAVYLPVNIGGLGLNSIEHITEVNYAKKGIYLLRHPKLDKCRERYRALQKAGWRNPITDMEWVLQKYEVDVPEEEDIKKCCHWVSDQIKQRMLRQLQGDWSENMHYGRLTARETAQLTIPANASPCLDTWRRTMLLNAAEEQLHGLCVGMERWKCRRGCRAEETSYHVAAACVEGAYTSRHDCVVHWLLKTLFCSLRAPKSCCRRLQFGRANCHEEFRCGQRQITIKAGKKILTDTPLYHNKPDVVVSLTNPDHIFVIEVAVSHLQNIRSQEKLKKTRYTVNSVIKTDGFDVRNITRDFNLVDELKLIHRCPVTFATFVVGCYGEILATEDFLHFRDVMTSLRVTAREWQILLNRTSHSVAVSTTNILLGRIEGQHRV</sequence>
<dbReference type="EnsemblMetazoa" id="XM_019903886.1">
    <property type="protein sequence ID" value="XP_019759445.1"/>
    <property type="gene ID" value="LOC109537261"/>
</dbReference>